<dbReference type="Proteomes" id="UP000699865">
    <property type="component" value="Unassembled WGS sequence"/>
</dbReference>
<sequence length="174" mass="19917">MYLLGYHGTSAASALQLVKYGPRESHAYAALGSGLYVARDDDFLVGYFSRAAESRDMFNPAHHGKKGVGINPFKGPTILKVFSRVPLFQLKECRWDIMEYSQCKFHCRDNLNDLQGMANNLQMVIPPQYFRFLRIVQHVKTTARSERPVSWPVNESPLSNNRDKALPLKRRHSF</sequence>
<feature type="region of interest" description="Disordered" evidence="1">
    <location>
        <begin position="146"/>
        <end position="174"/>
    </location>
</feature>
<proteinExistence type="predicted"/>
<keyword evidence="3" id="KW-1185">Reference proteome</keyword>
<dbReference type="EMBL" id="JAFMOU010000069">
    <property type="protein sequence ID" value="MBU9836290.1"/>
    <property type="molecule type" value="Genomic_DNA"/>
</dbReference>
<reference evidence="2 3" key="1">
    <citation type="submission" date="2021-03" db="EMBL/GenBank/DDBJ databases">
        <title>Five novel Rahnella species.</title>
        <authorList>
            <person name="Brady C."/>
            <person name="Asselin J."/>
            <person name="Beer S."/>
            <person name="Bruberg M.B."/>
            <person name="Crampton B."/>
            <person name="Venter S."/>
            <person name="Arnold D."/>
            <person name="Denman S."/>
        </authorList>
    </citation>
    <scope>NUCLEOTIDE SEQUENCE [LARGE SCALE GENOMIC DNA]</scope>
    <source>
        <strain evidence="2 3">L72c</strain>
    </source>
</reference>
<protein>
    <recommendedName>
        <fullName evidence="4">PARP catalytic domain-containing protein</fullName>
    </recommendedName>
</protein>
<evidence type="ECO:0000313" key="2">
    <source>
        <dbReference type="EMBL" id="MBU9836290.1"/>
    </source>
</evidence>
<accession>A0ABS6L3N0</accession>
<comment type="caution">
    <text evidence="2">The sequence shown here is derived from an EMBL/GenBank/DDBJ whole genome shotgun (WGS) entry which is preliminary data.</text>
</comment>
<evidence type="ECO:0000256" key="1">
    <source>
        <dbReference type="SAM" id="MobiDB-lite"/>
    </source>
</evidence>
<evidence type="ECO:0008006" key="4">
    <source>
        <dbReference type="Google" id="ProtNLM"/>
    </source>
</evidence>
<organism evidence="2 3">
    <name type="scientific">Rahnella perminowiae</name>
    <dbReference type="NCBI Taxonomy" id="2816244"/>
    <lineage>
        <taxon>Bacteria</taxon>
        <taxon>Pseudomonadati</taxon>
        <taxon>Pseudomonadota</taxon>
        <taxon>Gammaproteobacteria</taxon>
        <taxon>Enterobacterales</taxon>
        <taxon>Yersiniaceae</taxon>
        <taxon>Rahnella</taxon>
    </lineage>
</organism>
<gene>
    <name evidence="2" type="ORF">J1786_15905</name>
</gene>
<evidence type="ECO:0000313" key="3">
    <source>
        <dbReference type="Proteomes" id="UP000699865"/>
    </source>
</evidence>
<name>A0ABS6L3N0_9GAMM</name>
<dbReference type="RefSeq" id="WP_217138719.1">
    <property type="nucleotide sequence ID" value="NZ_JAFMOU010000069.1"/>
</dbReference>